<dbReference type="EMBL" id="PKLZ01000007">
    <property type="protein sequence ID" value="PLW82660.1"/>
    <property type="molecule type" value="Genomic_DNA"/>
</dbReference>
<evidence type="ECO:0000313" key="1">
    <source>
        <dbReference type="EMBL" id="PLW82660.1"/>
    </source>
</evidence>
<dbReference type="AlphaFoldDB" id="A0A2N5Y2N2"/>
<organism evidence="1 2">
    <name type="scientific">Kineobactrum sediminis</name>
    <dbReference type="NCBI Taxonomy" id="1905677"/>
    <lineage>
        <taxon>Bacteria</taxon>
        <taxon>Pseudomonadati</taxon>
        <taxon>Pseudomonadota</taxon>
        <taxon>Gammaproteobacteria</taxon>
        <taxon>Cellvibrionales</taxon>
        <taxon>Halieaceae</taxon>
        <taxon>Kineobactrum</taxon>
    </lineage>
</organism>
<dbReference type="Proteomes" id="UP000234845">
    <property type="component" value="Unassembled WGS sequence"/>
</dbReference>
<name>A0A2N5Y2N2_9GAMM</name>
<reference evidence="2" key="1">
    <citation type="submission" date="2017-11" db="EMBL/GenBank/DDBJ databases">
        <title>The draft genome sequence of Chromatocurvus sp. F02.</title>
        <authorList>
            <person name="Du Z.-J."/>
            <person name="Chang Y.-Q."/>
        </authorList>
    </citation>
    <scope>NUCLEOTIDE SEQUENCE [LARGE SCALE GENOMIC DNA]</scope>
    <source>
        <strain evidence="2">F02</strain>
    </source>
</reference>
<protein>
    <submittedName>
        <fullName evidence="1">Uncharacterized protein</fullName>
    </submittedName>
</protein>
<accession>A0A2N5Y2N2</accession>
<dbReference type="RefSeq" id="WP_101521128.1">
    <property type="nucleotide sequence ID" value="NZ_PKLZ01000007.1"/>
</dbReference>
<proteinExistence type="predicted"/>
<gene>
    <name evidence="1" type="ORF">CWI75_08735</name>
</gene>
<keyword evidence="2" id="KW-1185">Reference proteome</keyword>
<comment type="caution">
    <text evidence="1">The sequence shown here is derived from an EMBL/GenBank/DDBJ whole genome shotgun (WGS) entry which is preliminary data.</text>
</comment>
<sequence>MQPQRKPGRPKGSTDAAVQMRRALDAAVDSLLNRAIAGEADATQAVIDIVLTRPELLADRLGARR</sequence>
<evidence type="ECO:0000313" key="2">
    <source>
        <dbReference type="Proteomes" id="UP000234845"/>
    </source>
</evidence>